<proteinExistence type="predicted"/>
<dbReference type="PANTHER" id="PTHR34144:SF8">
    <property type="entry name" value="GLYCOSYLTRANSFERASE FAMILY 69 PROTEIN"/>
    <property type="match status" value="1"/>
</dbReference>
<comment type="caution">
    <text evidence="2">The sequence shown here is derived from an EMBL/GenBank/DDBJ whole genome shotgun (WGS) entry which is preliminary data.</text>
</comment>
<evidence type="ECO:0000256" key="1">
    <source>
        <dbReference type="SAM" id="Phobius"/>
    </source>
</evidence>
<keyword evidence="3" id="KW-1185">Reference proteome</keyword>
<feature type="transmembrane region" description="Helical" evidence="1">
    <location>
        <begin position="55"/>
        <end position="71"/>
    </location>
</feature>
<dbReference type="STRING" id="62708.A0A420HWZ8"/>
<organism evidence="2 3">
    <name type="scientific">Golovinomyces cichoracearum</name>
    <dbReference type="NCBI Taxonomy" id="62708"/>
    <lineage>
        <taxon>Eukaryota</taxon>
        <taxon>Fungi</taxon>
        <taxon>Dikarya</taxon>
        <taxon>Ascomycota</taxon>
        <taxon>Pezizomycotina</taxon>
        <taxon>Leotiomycetes</taxon>
        <taxon>Erysiphales</taxon>
        <taxon>Erysiphaceae</taxon>
        <taxon>Golovinomyces</taxon>
    </lineage>
</organism>
<dbReference type="InterPro" id="IPR021047">
    <property type="entry name" value="Mannosyltransferase_CMT1"/>
</dbReference>
<dbReference type="Pfam" id="PF11735">
    <property type="entry name" value="CAP59_mtransfer"/>
    <property type="match status" value="1"/>
</dbReference>
<sequence length="519" mass="59505">MAPNRAQYKRLSRSSTDLPCETIEIEFKEKSVIYGFFSLILRRARRLFARVNKPIKIFSFLLVLLGIQLKFNGSFLEKDAPSFKPDTQERIFIAANIIDGDLIQNRWGPTLLSLVQLIGSERTYVSIYGGPTAALSQLADMLECEHKIVSEEQEPVDLEKLPRMLLSDGNRRIKRISFLAEVRNKALEPLKELESQGRKFDKILFINDVLFSPTEALRLLWGTNMNENGKAEYKAACAADFVTSWKYYDTFATRDAEGYSLGLPIFPWFSTKGEAVSRKDVLAGRDSVRVKSCWGGMVSFDARYFMSTNTGSLRANTSFTQQVDFNFPVRFRSEPESFWDASECCLVHADIMSLPSLYPPSNSDDGFDTGIYMNPYVRTAYSEEAFAWIPIIKRFERLMSPIQWLINQLVRIPHFNYRRTENPGQIIDDWIWINYNSSQTSLDVDDRYLPAKSFSRPETSWKKLGYYKSVKRVATRGGYCGVRQLMVLKEKVFSNENNGKGGENWDNLLNSVPPLDLIN</sequence>
<keyword evidence="1" id="KW-0472">Membrane</keyword>
<reference evidence="2 3" key="1">
    <citation type="journal article" date="2018" name="BMC Genomics">
        <title>Comparative genome analyses reveal sequence features reflecting distinct modes of host-adaptation between dicot and monocot powdery mildew.</title>
        <authorList>
            <person name="Wu Y."/>
            <person name="Ma X."/>
            <person name="Pan Z."/>
            <person name="Kale S.D."/>
            <person name="Song Y."/>
            <person name="King H."/>
            <person name="Zhang Q."/>
            <person name="Presley C."/>
            <person name="Deng X."/>
            <person name="Wei C.I."/>
            <person name="Xiao S."/>
        </authorList>
    </citation>
    <scope>NUCLEOTIDE SEQUENCE [LARGE SCALE GENOMIC DNA]</scope>
    <source>
        <strain evidence="2">UMSG3</strain>
    </source>
</reference>
<protein>
    <submittedName>
        <fullName evidence="2">Putative glycosyltransferase family 69 protein</fullName>
    </submittedName>
</protein>
<name>A0A420HWZ8_9PEZI</name>
<dbReference type="EMBL" id="MCBQ01015141">
    <property type="protein sequence ID" value="RKF61971.1"/>
    <property type="molecule type" value="Genomic_DNA"/>
</dbReference>
<dbReference type="Proteomes" id="UP000283383">
    <property type="component" value="Unassembled WGS sequence"/>
</dbReference>
<dbReference type="GO" id="GO:0016740">
    <property type="term" value="F:transferase activity"/>
    <property type="evidence" value="ECO:0007669"/>
    <property type="project" value="UniProtKB-KW"/>
</dbReference>
<keyword evidence="2" id="KW-0808">Transferase</keyword>
<dbReference type="AlphaFoldDB" id="A0A420HWZ8"/>
<keyword evidence="1" id="KW-0812">Transmembrane</keyword>
<dbReference type="PANTHER" id="PTHR34144">
    <property type="entry name" value="CHROMOSOME 8, WHOLE GENOME SHOTGUN SEQUENCE"/>
    <property type="match status" value="1"/>
</dbReference>
<keyword evidence="1" id="KW-1133">Transmembrane helix</keyword>
<evidence type="ECO:0000313" key="2">
    <source>
        <dbReference type="EMBL" id="RKF61971.1"/>
    </source>
</evidence>
<evidence type="ECO:0000313" key="3">
    <source>
        <dbReference type="Proteomes" id="UP000283383"/>
    </source>
</evidence>
<accession>A0A420HWZ8</accession>
<gene>
    <name evidence="2" type="ORF">GcM3_151005</name>
</gene>